<keyword evidence="4" id="KW-1185">Reference proteome</keyword>
<feature type="region of interest" description="Disordered" evidence="2">
    <location>
        <begin position="585"/>
        <end position="608"/>
    </location>
</feature>
<feature type="region of interest" description="Disordered" evidence="2">
    <location>
        <begin position="651"/>
        <end position="718"/>
    </location>
</feature>
<feature type="coiled-coil region" evidence="1">
    <location>
        <begin position="397"/>
        <end position="435"/>
    </location>
</feature>
<feature type="region of interest" description="Disordered" evidence="2">
    <location>
        <begin position="1243"/>
        <end position="1283"/>
    </location>
</feature>
<name>A0ABR3Z7S5_9PEZI</name>
<dbReference type="EMBL" id="JAWDJO010000070">
    <property type="protein sequence ID" value="KAL1895579.1"/>
    <property type="molecule type" value="Genomic_DNA"/>
</dbReference>
<evidence type="ECO:0000313" key="3">
    <source>
        <dbReference type="EMBL" id="KAL1895579.1"/>
    </source>
</evidence>
<feature type="compositionally biased region" description="Acidic residues" evidence="2">
    <location>
        <begin position="684"/>
        <end position="713"/>
    </location>
</feature>
<sequence>MNSLGAVRRYPEGSLNASVLRYGNARFTLPISPRGILYRNNPSYQLRYKSTEKKTLTIGTPEQQELVYRHVRKPFSGMAGSVTKKSIKRSLTARKEIYKELLDEVPIDKMAQMILEMAAAKIFRNQETAKLYFPSVFSKSSAVSDVTPSSETHGDVTESTDSESSAILESNGSPTSCIAQEPMIHGVNPAVVEDMILHGIKEVCPILRGNMATDGVCPQNLDASIRFHANKQAGFPPPFIMVPEVPPVALPYLCQHHVMMAVQTSLEEAFYDYCKTNFPHILETNLWDSPMAIELTKWPKILSAVQSTFPDPSLSKQRKGGTTNIPIEIAMRPLSPIRHIAVHRIPVIAKTIVGLLEYGHRIAGYLGDEERKSHISNCMGHIMSLTRPIEADMAKVRQQALVDVMELERQRNELVKKQREVLARMAEDYRTLKQKSAPQIASQLLKSLKVEPTIIANIVNSLNNQVSKSIPNKDEVDMSSTEPPTIREGSPSAASSESTAERLSSPGNANILAGSSADNARPTIIKPIDGMIQDKFPEATPSTEQQSKDQVIDTVCKGAEEKLAKKEAEKEVSEAAGAATDKVLESRPGQQFQKQSTEQVGVTESPEEKIEEHIIAIDTPTSSFQEKPTSGHDEVVITNPDVGEQKITLFKDEASTGESTEQYTKGDANDELENHVFDSKTPGEDEIQEGEEVEEEEEDDDEYEDDYEGDMGPDESVYSIDQDSLVGLSPLERTCEIMLAQHYCAIGDQEAKNIETEHHFYTFERNRIKAEVDKEFSSQKYVPSSPLPETPDFDQMYQEKLDELIAKNVAKLSSKKKKTESAVKGARTTARKQVEKEMAKKRQTFKQRITTERNREKAFAKELANRKKKVITERLRCSMLAQIIMENYRLDAEVEKAALLLHDCLTHTIYSTNHGLINAYANNILSKPQSIATPESGFNKEALMNILPPVSKQDTPIDTSAASQTMNAEMEAIEVEINTYSNGTAPHGDEYDFIVERLELDEQEKSQKNLLKEPLPSFEHADIEDANSALSAHVDLRTPGSPDTLSRELQQAEDLDFDIPAIQVPTDFPESTISPDRMIVSGADVPEDLPYARIAPERIVVAPVEFEVPDNVADFEALDKDDDPLKALHMTKVGESLTTQNEKARALSAQILLGDIPASGAAASEASASEILADKAAPKVKEHEISTVDVAEVERAVEAKVGILPKPTTSETSKTTAMAEAETFSETEMPEVAKVTKEDMVEAEVAETSSIETSNEASPTKALAKEAPPFIETPAAAEGSPKPLLSRLTSWFRKSD</sequence>
<feature type="compositionally biased region" description="Basic and acidic residues" evidence="2">
    <location>
        <begin position="672"/>
        <end position="683"/>
    </location>
</feature>
<proteinExistence type="predicted"/>
<reference evidence="3 4" key="1">
    <citation type="journal article" date="2024" name="IMA Fungus">
        <title>IMA Genome - F19 : A genome assembly and annotation guide to empower mycologists, including annotated draft genome sequences of Ceratocystis pirilliformis, Diaporthe australafricana, Fusarium ophioides, Paecilomyces lecythidis, and Sporothrix stenoceras.</title>
        <authorList>
            <person name="Aylward J."/>
            <person name="Wilson A.M."/>
            <person name="Visagie C.M."/>
            <person name="Spraker J."/>
            <person name="Barnes I."/>
            <person name="Buitendag C."/>
            <person name="Ceriani C."/>
            <person name="Del Mar Angel L."/>
            <person name="du Plessis D."/>
            <person name="Fuchs T."/>
            <person name="Gasser K."/>
            <person name="Kramer D."/>
            <person name="Li W."/>
            <person name="Munsamy K."/>
            <person name="Piso A."/>
            <person name="Price J.L."/>
            <person name="Sonnekus B."/>
            <person name="Thomas C."/>
            <person name="van der Nest A."/>
            <person name="van Dijk A."/>
            <person name="van Heerden A."/>
            <person name="van Vuuren N."/>
            <person name="Yilmaz N."/>
            <person name="Duong T.A."/>
            <person name="van der Merwe N.A."/>
            <person name="Wingfield M.J."/>
            <person name="Wingfield B.D."/>
        </authorList>
    </citation>
    <scope>NUCLEOTIDE SEQUENCE [LARGE SCALE GENOMIC DNA]</scope>
    <source>
        <strain evidence="3 4">CMW 12675</strain>
    </source>
</reference>
<feature type="region of interest" description="Disordered" evidence="2">
    <location>
        <begin position="469"/>
        <end position="522"/>
    </location>
</feature>
<feature type="compositionally biased region" description="Polar residues" evidence="2">
    <location>
        <begin position="1247"/>
        <end position="1258"/>
    </location>
</feature>
<feature type="compositionally biased region" description="Low complexity" evidence="2">
    <location>
        <begin position="488"/>
        <end position="505"/>
    </location>
</feature>
<comment type="caution">
    <text evidence="3">The sequence shown here is derived from an EMBL/GenBank/DDBJ whole genome shotgun (WGS) entry which is preliminary data.</text>
</comment>
<feature type="region of interest" description="Disordered" evidence="2">
    <location>
        <begin position="143"/>
        <end position="172"/>
    </location>
</feature>
<keyword evidence="1" id="KW-0175">Coiled coil</keyword>
<feature type="compositionally biased region" description="Polar residues" evidence="2">
    <location>
        <begin position="588"/>
        <end position="602"/>
    </location>
</feature>
<evidence type="ECO:0000256" key="2">
    <source>
        <dbReference type="SAM" id="MobiDB-lite"/>
    </source>
</evidence>
<evidence type="ECO:0000313" key="4">
    <source>
        <dbReference type="Proteomes" id="UP001583280"/>
    </source>
</evidence>
<protein>
    <submittedName>
        <fullName evidence="3">Uncharacterized protein</fullName>
    </submittedName>
</protein>
<gene>
    <name evidence="3" type="ORF">Cpir12675_003163</name>
</gene>
<feature type="region of interest" description="Disordered" evidence="2">
    <location>
        <begin position="818"/>
        <end position="844"/>
    </location>
</feature>
<dbReference type="Proteomes" id="UP001583280">
    <property type="component" value="Unassembled WGS sequence"/>
</dbReference>
<evidence type="ECO:0000256" key="1">
    <source>
        <dbReference type="SAM" id="Coils"/>
    </source>
</evidence>
<accession>A0ABR3Z7S5</accession>
<organism evidence="3 4">
    <name type="scientific">Ceratocystis pirilliformis</name>
    <dbReference type="NCBI Taxonomy" id="259994"/>
    <lineage>
        <taxon>Eukaryota</taxon>
        <taxon>Fungi</taxon>
        <taxon>Dikarya</taxon>
        <taxon>Ascomycota</taxon>
        <taxon>Pezizomycotina</taxon>
        <taxon>Sordariomycetes</taxon>
        <taxon>Hypocreomycetidae</taxon>
        <taxon>Microascales</taxon>
        <taxon>Ceratocystidaceae</taxon>
        <taxon>Ceratocystis</taxon>
    </lineage>
</organism>